<proteinExistence type="predicted"/>
<evidence type="ECO:0000313" key="2">
    <source>
        <dbReference type="Proteomes" id="UP001162483"/>
    </source>
</evidence>
<keyword evidence="2" id="KW-1185">Reference proteome</keyword>
<protein>
    <submittedName>
        <fullName evidence="1">Uncharacterized protein</fullName>
    </submittedName>
</protein>
<evidence type="ECO:0000313" key="1">
    <source>
        <dbReference type="EMBL" id="CAI9607105.1"/>
    </source>
</evidence>
<comment type="caution">
    <text evidence="1">The sequence shown here is derived from an EMBL/GenBank/DDBJ whole genome shotgun (WGS) entry which is preliminary data.</text>
</comment>
<sequence length="97" mass="10300">LTPLAVFPSVARGKVSAPQAVTPNYTQEYTAALLRDPSITYLVLRSRDVPPAVSPVMSSGGCRHLSSGFRALRASGCTGDGTGGKFENDKKRFTKIT</sequence>
<feature type="non-terminal residue" evidence="1">
    <location>
        <position position="1"/>
    </location>
</feature>
<gene>
    <name evidence="1" type="ORF">SPARVUS_LOCUS13892241</name>
</gene>
<name>A0ABN9GCG4_9NEOB</name>
<organism evidence="1 2">
    <name type="scientific">Staurois parvus</name>
    <dbReference type="NCBI Taxonomy" id="386267"/>
    <lineage>
        <taxon>Eukaryota</taxon>
        <taxon>Metazoa</taxon>
        <taxon>Chordata</taxon>
        <taxon>Craniata</taxon>
        <taxon>Vertebrata</taxon>
        <taxon>Euteleostomi</taxon>
        <taxon>Amphibia</taxon>
        <taxon>Batrachia</taxon>
        <taxon>Anura</taxon>
        <taxon>Neobatrachia</taxon>
        <taxon>Ranoidea</taxon>
        <taxon>Ranidae</taxon>
        <taxon>Staurois</taxon>
    </lineage>
</organism>
<dbReference type="Proteomes" id="UP001162483">
    <property type="component" value="Unassembled WGS sequence"/>
</dbReference>
<accession>A0ABN9GCG4</accession>
<dbReference type="EMBL" id="CATNWA010018393">
    <property type="protein sequence ID" value="CAI9607105.1"/>
    <property type="molecule type" value="Genomic_DNA"/>
</dbReference>
<reference evidence="1" key="1">
    <citation type="submission" date="2023-05" db="EMBL/GenBank/DDBJ databases">
        <authorList>
            <person name="Stuckert A."/>
        </authorList>
    </citation>
    <scope>NUCLEOTIDE SEQUENCE</scope>
</reference>